<evidence type="ECO:0000313" key="3">
    <source>
        <dbReference type="Proteomes" id="UP000031419"/>
    </source>
</evidence>
<proteinExistence type="predicted"/>
<dbReference type="RefSeq" id="WP_029720141.1">
    <property type="nucleotide sequence ID" value="NZ_JAJUIW010000018.1"/>
</dbReference>
<protein>
    <submittedName>
        <fullName evidence="2">Uncharacterized protein</fullName>
    </submittedName>
</protein>
<dbReference type="OrthoDB" id="3429434at2"/>
<name>A0A073AW16_9PSEU</name>
<dbReference type="Proteomes" id="UP000031419">
    <property type="component" value="Unassembled WGS sequence"/>
</dbReference>
<reference evidence="2 3" key="1">
    <citation type="submission" date="2014-06" db="EMBL/GenBank/DDBJ databases">
        <title>Saccharopolyspora rectivirgula DSM-43113 Genome sequencing.</title>
        <authorList>
            <person name="Barrera C."/>
            <person name="Millon L."/>
            <person name="Rognon B."/>
            <person name="Zaugg C."/>
            <person name="Monod M."/>
        </authorList>
    </citation>
    <scope>NUCLEOTIDE SEQUENCE [LARGE SCALE GENOMIC DNA]</scope>
    <source>
        <strain evidence="2 3">DSM 43113</strain>
    </source>
</reference>
<evidence type="ECO:0000256" key="1">
    <source>
        <dbReference type="SAM" id="MobiDB-lite"/>
    </source>
</evidence>
<comment type="caution">
    <text evidence="2">The sequence shown here is derived from an EMBL/GenBank/DDBJ whole genome shotgun (WGS) entry which is preliminary data.</text>
</comment>
<dbReference type="eggNOG" id="ENOG5034C63">
    <property type="taxonomic scope" value="Bacteria"/>
</dbReference>
<organism evidence="2 3">
    <name type="scientific">Saccharopolyspora rectivirgula</name>
    <dbReference type="NCBI Taxonomy" id="28042"/>
    <lineage>
        <taxon>Bacteria</taxon>
        <taxon>Bacillati</taxon>
        <taxon>Actinomycetota</taxon>
        <taxon>Actinomycetes</taxon>
        <taxon>Pseudonocardiales</taxon>
        <taxon>Pseudonocardiaceae</taxon>
        <taxon>Saccharopolyspora</taxon>
    </lineage>
</organism>
<gene>
    <name evidence="2" type="ORF">GU90_13655</name>
</gene>
<accession>A0A073AW16</accession>
<dbReference type="AlphaFoldDB" id="A0A073AW16"/>
<dbReference type="EMBL" id="JNVU01000031">
    <property type="protein sequence ID" value="KEI43998.1"/>
    <property type="molecule type" value="Genomic_DNA"/>
</dbReference>
<sequence>MHLDRTNDQEIFEEFLRRLSDEQVRTSREGYVELSSWEDVELEVPLRLQVTPQSLGEHLRAMERDGELAFPEAQPIIGALQLFLVHLDEAIRTRKPGQTELVPDATGVSSVAPS</sequence>
<keyword evidence="3" id="KW-1185">Reference proteome</keyword>
<feature type="region of interest" description="Disordered" evidence="1">
    <location>
        <begin position="95"/>
        <end position="114"/>
    </location>
</feature>
<evidence type="ECO:0000313" key="2">
    <source>
        <dbReference type="EMBL" id="KEI43998.1"/>
    </source>
</evidence>